<feature type="domain" description="Laminin G" evidence="2">
    <location>
        <begin position="1"/>
        <end position="170"/>
    </location>
</feature>
<evidence type="ECO:0000259" key="2">
    <source>
        <dbReference type="PROSITE" id="PS50025"/>
    </source>
</evidence>
<dbReference type="OrthoDB" id="5844639at2759"/>
<dbReference type="PROSITE" id="PS50025">
    <property type="entry name" value="LAM_G_DOMAIN"/>
    <property type="match status" value="1"/>
</dbReference>
<dbReference type="Pfam" id="PF02210">
    <property type="entry name" value="Laminin_G_2"/>
    <property type="match status" value="1"/>
</dbReference>
<comment type="caution">
    <text evidence="1">Lacks conserved residue(s) required for the propagation of feature annotation.</text>
</comment>
<dbReference type="InterPro" id="IPR013320">
    <property type="entry name" value="ConA-like_dom_sf"/>
</dbReference>
<organism evidence="3 4">
    <name type="scientific">Ancylostoma duodenale</name>
    <dbReference type="NCBI Taxonomy" id="51022"/>
    <lineage>
        <taxon>Eukaryota</taxon>
        <taxon>Metazoa</taxon>
        <taxon>Ecdysozoa</taxon>
        <taxon>Nematoda</taxon>
        <taxon>Chromadorea</taxon>
        <taxon>Rhabditida</taxon>
        <taxon>Rhabditina</taxon>
        <taxon>Rhabditomorpha</taxon>
        <taxon>Strongyloidea</taxon>
        <taxon>Ancylostomatidae</taxon>
        <taxon>Ancylostomatinae</taxon>
        <taxon>Ancylostoma</taxon>
    </lineage>
</organism>
<accession>A0A0C2CGE3</accession>
<name>A0A0C2CGE3_9BILA</name>
<dbReference type="Gene3D" id="2.60.120.200">
    <property type="match status" value="1"/>
</dbReference>
<proteinExistence type="predicted"/>
<dbReference type="AlphaFoldDB" id="A0A0C2CGE3"/>
<dbReference type="SUPFAM" id="SSF49899">
    <property type="entry name" value="Concanavalin A-like lectins/glucanases"/>
    <property type="match status" value="1"/>
</dbReference>
<protein>
    <recommendedName>
        <fullName evidence="2">Laminin G domain-containing protein</fullName>
    </recommendedName>
</protein>
<dbReference type="InterPro" id="IPR001791">
    <property type="entry name" value="Laminin_G"/>
</dbReference>
<keyword evidence="4" id="KW-1185">Reference proteome</keyword>
<sequence>MANGFITLTPTDQLQTELALNYSPLANQEFCNGSQSISIDFRTRKSHGVIVALSYEAEFAVIEVHSSVVRYRVFDSYRTPIEITLAGQTVDDDNWHQVVLELSEDRKTVSDFCLQILSMHNFWDRYNWYFLQITFKVDGIGKQAVSRVVLPSILSPDLRRLQLGINGLRG</sequence>
<evidence type="ECO:0000313" key="3">
    <source>
        <dbReference type="EMBL" id="KIH55413.1"/>
    </source>
</evidence>
<dbReference type="EMBL" id="KN737388">
    <property type="protein sequence ID" value="KIH55413.1"/>
    <property type="molecule type" value="Genomic_DNA"/>
</dbReference>
<gene>
    <name evidence="3" type="ORF">ANCDUO_14431</name>
</gene>
<evidence type="ECO:0000313" key="4">
    <source>
        <dbReference type="Proteomes" id="UP000054047"/>
    </source>
</evidence>
<dbReference type="Proteomes" id="UP000054047">
    <property type="component" value="Unassembled WGS sequence"/>
</dbReference>
<reference evidence="3 4" key="1">
    <citation type="submission" date="2013-12" db="EMBL/GenBank/DDBJ databases">
        <title>Draft genome of the parsitic nematode Ancylostoma duodenale.</title>
        <authorList>
            <person name="Mitreva M."/>
        </authorList>
    </citation>
    <scope>NUCLEOTIDE SEQUENCE [LARGE SCALE GENOMIC DNA]</scope>
    <source>
        <strain evidence="3 4">Zhejiang</strain>
    </source>
</reference>
<evidence type="ECO:0000256" key="1">
    <source>
        <dbReference type="PROSITE-ProRule" id="PRU00122"/>
    </source>
</evidence>